<accession>A0A1I3CHM5</accession>
<evidence type="ECO:0000313" key="1">
    <source>
        <dbReference type="EMBL" id="SFH73826.1"/>
    </source>
</evidence>
<sequence length="121" mass="13216">MEVVSIPNVLYNPTDRISPYLMGKAGAASPEGNDGSLETLRAQKFNYRSQITELDRISADANAEKISDLSGQLKKVEDQIKDVASDHFFGEAYTVSISPEAQAMYGLAADKELSAQQDKML</sequence>
<dbReference type="OrthoDB" id="1665985at2"/>
<dbReference type="AlphaFoldDB" id="A0A1I3CHM5"/>
<dbReference type="Proteomes" id="UP000183639">
    <property type="component" value="Unassembled WGS sequence"/>
</dbReference>
<protein>
    <submittedName>
        <fullName evidence="1">Uncharacterized protein</fullName>
    </submittedName>
</protein>
<gene>
    <name evidence="1" type="ORF">SAMN04487861_103138</name>
</gene>
<dbReference type="RefSeq" id="WP_075442245.1">
    <property type="nucleotide sequence ID" value="NZ_FOQK01000003.1"/>
</dbReference>
<proteinExistence type="predicted"/>
<reference evidence="1 2" key="1">
    <citation type="submission" date="2016-10" db="EMBL/GenBank/DDBJ databases">
        <authorList>
            <person name="de Groot N.N."/>
        </authorList>
    </citation>
    <scope>NUCLEOTIDE SEQUENCE [LARGE SCALE GENOMIC DNA]</scope>
    <source>
        <strain evidence="1 2">Z108</strain>
    </source>
</reference>
<name>A0A1I3CHM5_SELRU</name>
<organism evidence="1 2">
    <name type="scientific">Selenomonas ruminantium</name>
    <dbReference type="NCBI Taxonomy" id="971"/>
    <lineage>
        <taxon>Bacteria</taxon>
        <taxon>Bacillati</taxon>
        <taxon>Bacillota</taxon>
        <taxon>Negativicutes</taxon>
        <taxon>Selenomonadales</taxon>
        <taxon>Selenomonadaceae</taxon>
        <taxon>Selenomonas</taxon>
    </lineage>
</organism>
<dbReference type="EMBL" id="FOQK01000003">
    <property type="protein sequence ID" value="SFH73826.1"/>
    <property type="molecule type" value="Genomic_DNA"/>
</dbReference>
<evidence type="ECO:0000313" key="2">
    <source>
        <dbReference type="Proteomes" id="UP000183639"/>
    </source>
</evidence>